<dbReference type="EMBL" id="PGFZ01000001">
    <property type="protein sequence ID" value="POZ53697.1"/>
    <property type="molecule type" value="Genomic_DNA"/>
</dbReference>
<evidence type="ECO:0000313" key="2">
    <source>
        <dbReference type="EMBL" id="ASF47123.1"/>
    </source>
</evidence>
<feature type="signal peptide" evidence="1">
    <location>
        <begin position="1"/>
        <end position="26"/>
    </location>
</feature>
<reference evidence="2 4" key="1">
    <citation type="submission" date="2017-06" db="EMBL/GenBank/DDBJ databases">
        <title>Genome Sequencing of the methanotroph Methylovulum psychrotolerants str. HV10-M2 isolated from a high-altitude environment.</title>
        <authorList>
            <person name="Mateos-Rivera A."/>
        </authorList>
    </citation>
    <scope>NUCLEOTIDE SEQUENCE [LARGE SCALE GENOMIC DNA]</scope>
    <source>
        <strain evidence="2 4">HV10_M2</strain>
    </source>
</reference>
<dbReference type="Proteomes" id="UP000237423">
    <property type="component" value="Unassembled WGS sequence"/>
</dbReference>
<dbReference type="EMBL" id="CP022129">
    <property type="protein sequence ID" value="ASF47123.1"/>
    <property type="molecule type" value="Genomic_DNA"/>
</dbReference>
<accession>A0A1Z4C0T1</accession>
<keyword evidence="4" id="KW-1185">Reference proteome</keyword>
<keyword evidence="1" id="KW-0732">Signal</keyword>
<dbReference type="KEGG" id="mpsy:CEK71_14165"/>
<evidence type="ECO:0000313" key="4">
    <source>
        <dbReference type="Proteomes" id="UP000197019"/>
    </source>
</evidence>
<evidence type="ECO:0008006" key="6">
    <source>
        <dbReference type="Google" id="ProtNLM"/>
    </source>
</evidence>
<gene>
    <name evidence="3" type="ORF">AADEFJLK_00735</name>
    <name evidence="2" type="ORF">CEK71_14165</name>
</gene>
<organism evidence="2 4">
    <name type="scientific">Methylovulum psychrotolerans</name>
    <dbReference type="NCBI Taxonomy" id="1704499"/>
    <lineage>
        <taxon>Bacteria</taxon>
        <taxon>Pseudomonadati</taxon>
        <taxon>Pseudomonadota</taxon>
        <taxon>Gammaproteobacteria</taxon>
        <taxon>Methylococcales</taxon>
        <taxon>Methylococcaceae</taxon>
        <taxon>Methylovulum</taxon>
    </lineage>
</organism>
<sequence length="128" mass="13532">MKNLKKILLSLVIASALGGVSSIAVAETDPGRVVYAPVEAIDMVSAKVKLAIDAIASGSDGEAVSKLIKDALDASKEINANDKVDMARSRANNKLKAAKNHAKDNALQEAEQELRNAYKGFQDLKGLL</sequence>
<evidence type="ECO:0000256" key="1">
    <source>
        <dbReference type="SAM" id="SignalP"/>
    </source>
</evidence>
<name>A0A1Z4C0T1_9GAMM</name>
<dbReference type="AlphaFoldDB" id="A0A1Z4C0T1"/>
<dbReference type="OrthoDB" id="5570088at2"/>
<feature type="chain" id="PRO_5036031039" description="DUF4398 domain-containing protein" evidence="1">
    <location>
        <begin position="27"/>
        <end position="128"/>
    </location>
</feature>
<reference evidence="3 5" key="2">
    <citation type="submission" date="2017-11" db="EMBL/GenBank/DDBJ databases">
        <title>Draft Genome Sequence of Methylobacter psychrotolerans Sph1T, an Obligate Methanotroph from Low-Temperature Environments.</title>
        <authorList>
            <person name="Oshkin I.Y."/>
            <person name="Miroshnikov K."/>
            <person name="Belova S.E."/>
            <person name="Korzhenkov A."/>
            <person name="Toshchakov S.V."/>
            <person name="Dedysh S.N."/>
        </authorList>
    </citation>
    <scope>NUCLEOTIDE SEQUENCE [LARGE SCALE GENOMIC DNA]</scope>
    <source>
        <strain evidence="3 5">Sph1</strain>
    </source>
</reference>
<evidence type="ECO:0000313" key="5">
    <source>
        <dbReference type="Proteomes" id="UP000237423"/>
    </source>
</evidence>
<protein>
    <recommendedName>
        <fullName evidence="6">DUF4398 domain-containing protein</fullName>
    </recommendedName>
</protein>
<dbReference type="RefSeq" id="WP_088619995.1">
    <property type="nucleotide sequence ID" value="NZ_CP022129.1"/>
</dbReference>
<evidence type="ECO:0000313" key="3">
    <source>
        <dbReference type="EMBL" id="POZ53697.1"/>
    </source>
</evidence>
<dbReference type="Proteomes" id="UP000197019">
    <property type="component" value="Chromosome"/>
</dbReference>
<proteinExistence type="predicted"/>